<gene>
    <name evidence="1" type="ORF">FQK01_05900</name>
</gene>
<name>A0ABD7SD34_XANVA</name>
<protein>
    <submittedName>
        <fullName evidence="1">Uncharacterized protein</fullName>
    </submittedName>
</protein>
<dbReference type="AlphaFoldDB" id="A0ABD7SD34"/>
<reference evidence="2" key="1">
    <citation type="journal article" date="2020" name="Phytopathology">
        <title>Genomic acquisitions in emerging populations of Xanthomonas vasicola pv. vasculorum infecting corn in the U.S. and Argentina.</title>
        <authorList>
            <person name="Perez-Quintero A.L."/>
        </authorList>
    </citation>
    <scope>NUCLEOTIDE SEQUENCE [LARGE SCALE GENOMIC DNA]</scope>
    <source>
        <strain evidence="2">Xvh-L</strain>
    </source>
</reference>
<comment type="caution">
    <text evidence="1">The sequence shown here is derived from an EMBL/GenBank/DDBJ whole genome shotgun (WGS) entry which is preliminary data.</text>
</comment>
<keyword evidence="2" id="KW-1185">Reference proteome</keyword>
<dbReference type="RefSeq" id="WP_039437832.1">
    <property type="nucleotide sequence ID" value="NZ_JAUPCI020000005.1"/>
</dbReference>
<accession>A0ABD7SD34</accession>
<proteinExistence type="predicted"/>
<organism evidence="1 2">
    <name type="scientific">Xanthomonas vasicola</name>
    <dbReference type="NCBI Taxonomy" id="56459"/>
    <lineage>
        <taxon>Bacteria</taxon>
        <taxon>Pseudomonadati</taxon>
        <taxon>Pseudomonadota</taxon>
        <taxon>Gammaproteobacteria</taxon>
        <taxon>Lysobacterales</taxon>
        <taxon>Lysobacteraceae</taxon>
        <taxon>Xanthomonas</taxon>
    </lineage>
</organism>
<dbReference type="Proteomes" id="UP000320455">
    <property type="component" value="Unassembled WGS sequence"/>
</dbReference>
<evidence type="ECO:0000313" key="1">
    <source>
        <dbReference type="EMBL" id="TWQ55443.1"/>
    </source>
</evidence>
<evidence type="ECO:0000313" key="2">
    <source>
        <dbReference type="Proteomes" id="UP000320455"/>
    </source>
</evidence>
<dbReference type="EMBL" id="VOCK01000006">
    <property type="protein sequence ID" value="TWQ55443.1"/>
    <property type="molecule type" value="Genomic_DNA"/>
</dbReference>
<sequence>MNDRPLYSAGGIVPRNHREFVLRQGTQGWYWHTAGYTTPEQCAFVGKDTLGRLVKQAHSAATAAVTPPQGQPFTDPDADSGLPYATAEAFYDALMHSFSAALEEHARVHGHQFRNTWRGAGSYERARGWL</sequence>